<proteinExistence type="predicted"/>
<evidence type="ECO:0000313" key="1">
    <source>
        <dbReference type="EMBL" id="UOQ93403.1"/>
    </source>
</evidence>
<gene>
    <name evidence="1" type="ORF">MUO14_24040</name>
</gene>
<organism evidence="1 2">
    <name type="scientific">Halobacillus shinanisalinarum</name>
    <dbReference type="NCBI Taxonomy" id="2932258"/>
    <lineage>
        <taxon>Bacteria</taxon>
        <taxon>Bacillati</taxon>
        <taxon>Bacillota</taxon>
        <taxon>Bacilli</taxon>
        <taxon>Bacillales</taxon>
        <taxon>Bacillaceae</taxon>
        <taxon>Halobacillus</taxon>
    </lineage>
</organism>
<evidence type="ECO:0008006" key="3">
    <source>
        <dbReference type="Google" id="ProtNLM"/>
    </source>
</evidence>
<dbReference type="InterPro" id="IPR046618">
    <property type="entry name" value="DUF6731"/>
</dbReference>
<name>A0ABY4GZ08_9BACI</name>
<reference evidence="1 2" key="1">
    <citation type="submission" date="2022-04" db="EMBL/GenBank/DDBJ databases">
        <title>Halobacillus sp. isolated from saltern.</title>
        <authorList>
            <person name="Won M."/>
            <person name="Lee C.-M."/>
            <person name="Woen H.-Y."/>
            <person name="Kwon S.-W."/>
        </authorList>
    </citation>
    <scope>NUCLEOTIDE SEQUENCE [LARGE SCALE GENOMIC DNA]</scope>
    <source>
        <strain evidence="1 2">SSTM10-2</strain>
    </source>
</reference>
<evidence type="ECO:0000313" key="2">
    <source>
        <dbReference type="Proteomes" id="UP000831880"/>
    </source>
</evidence>
<accession>A0ABY4GZ08</accession>
<sequence>MVKKRNVKIHFDFYEINDASSKESFKEVLDKLSTMRDNERNIEIFGEDIRIEAFSVDDGSNHYKASFVKLRPLEKISTYKLDGKGREIPLEDDEFVGEEVSFYYDPSLKVLVLQKNKYGVSAAGVEEYFQKFLKNDHIKILPMFTLDTYKKLLNQKEITYVETDVSIPSEKILEEEVEGWAFGDVRKLREELGAMKIGLTLTVEDSRKSKLDFNMATRLVKGLLKHTGTNRLKTKARKETGARLEEINLFEDLIRITYNRTLPVGSKFTIETMQLLAEQAYVDKKGEVVELLQSKRKREV</sequence>
<keyword evidence="2" id="KW-1185">Reference proteome</keyword>
<dbReference type="Proteomes" id="UP000831880">
    <property type="component" value="Chromosome"/>
</dbReference>
<dbReference type="Pfam" id="PF20505">
    <property type="entry name" value="DUF6731"/>
    <property type="match status" value="1"/>
</dbReference>
<protein>
    <recommendedName>
        <fullName evidence="3">DUF4868 domain-containing protein</fullName>
    </recommendedName>
</protein>
<dbReference type="RefSeq" id="WP_244753003.1">
    <property type="nucleotide sequence ID" value="NZ_CP095074.1"/>
</dbReference>
<dbReference type="EMBL" id="CP095074">
    <property type="protein sequence ID" value="UOQ93403.1"/>
    <property type="molecule type" value="Genomic_DNA"/>
</dbReference>